<dbReference type="InterPro" id="IPR036514">
    <property type="entry name" value="SGNH_hydro_sf"/>
</dbReference>
<proteinExistence type="predicted"/>
<evidence type="ECO:0000313" key="1">
    <source>
        <dbReference type="EMBL" id="NYF88329.1"/>
    </source>
</evidence>
<comment type="caution">
    <text evidence="1">The sequence shown here is derived from an EMBL/GenBank/DDBJ whole genome shotgun (WGS) entry which is preliminary data.</text>
</comment>
<name>A0A852VBW1_9BACT</name>
<accession>A0A852VBW1</accession>
<organism evidence="1 2">
    <name type="scientific">Tunturiibacter lichenicola</name>
    <dbReference type="NCBI Taxonomy" id="2051959"/>
    <lineage>
        <taxon>Bacteria</taxon>
        <taxon>Pseudomonadati</taxon>
        <taxon>Acidobacteriota</taxon>
        <taxon>Terriglobia</taxon>
        <taxon>Terriglobales</taxon>
        <taxon>Acidobacteriaceae</taxon>
        <taxon>Tunturiibacter</taxon>
    </lineage>
</organism>
<sequence length="302" mass="33532">MNSCSWNTITLATIFTVAIANCALACMLDPYGLWRDPVGRKLSVAVITNGRKAKFLMSKRYIPANFGGLIIGPSSIANWDVPNLGGAQIYNLAIDGADSAEERLVLDQALLRGHYKIAVFALVPIITANHEVKGGLDSTTTAESVASFHLYIQEVAYALRAAHRETDFVDIAPNGHYNYHKQKNLEHWELNPDLFTIDPVALKHYREMILNLQSQGAAIVYVVPPIYEGFYQLHRADYETYNTTVRALLPKAPVIDFSSSEYAALRNDPSNFVDVMHLEPQGAQTFSALLSTFVSQTLQRVQ</sequence>
<dbReference type="GO" id="GO:0016788">
    <property type="term" value="F:hydrolase activity, acting on ester bonds"/>
    <property type="evidence" value="ECO:0007669"/>
    <property type="project" value="UniProtKB-ARBA"/>
</dbReference>
<evidence type="ECO:0000313" key="2">
    <source>
        <dbReference type="Proteomes" id="UP000564385"/>
    </source>
</evidence>
<dbReference type="EMBL" id="JACCCU010000001">
    <property type="protein sequence ID" value="NYF88329.1"/>
    <property type="molecule type" value="Genomic_DNA"/>
</dbReference>
<dbReference type="Proteomes" id="UP000564385">
    <property type="component" value="Unassembled WGS sequence"/>
</dbReference>
<dbReference type="Gene3D" id="3.40.50.1110">
    <property type="entry name" value="SGNH hydrolase"/>
    <property type="match status" value="1"/>
</dbReference>
<reference evidence="1 2" key="1">
    <citation type="submission" date="2020-07" db="EMBL/GenBank/DDBJ databases">
        <title>Genomic Encyclopedia of Type Strains, Phase IV (KMG-V): Genome sequencing to study the core and pangenomes of soil and plant-associated prokaryotes.</title>
        <authorList>
            <person name="Whitman W."/>
        </authorList>
    </citation>
    <scope>NUCLEOTIDE SEQUENCE [LARGE SCALE GENOMIC DNA]</scope>
    <source>
        <strain evidence="1 2">M8UP22</strain>
    </source>
</reference>
<protein>
    <recommendedName>
        <fullName evidence="3">SGNH/GDSL hydrolase family protein</fullName>
    </recommendedName>
</protein>
<evidence type="ECO:0008006" key="3">
    <source>
        <dbReference type="Google" id="ProtNLM"/>
    </source>
</evidence>
<dbReference type="AlphaFoldDB" id="A0A852VBW1"/>
<gene>
    <name evidence="1" type="ORF">HDF08_000396</name>
</gene>
<dbReference type="SUPFAM" id="SSF52266">
    <property type="entry name" value="SGNH hydrolase"/>
    <property type="match status" value="1"/>
</dbReference>